<evidence type="ECO:0000313" key="2">
    <source>
        <dbReference type="EMBL" id="QDV22585.1"/>
    </source>
</evidence>
<evidence type="ECO:0000256" key="1">
    <source>
        <dbReference type="SAM" id="Phobius"/>
    </source>
</evidence>
<sequence length="593" mass="65963">MPSTPFERRIADATEAVFGDSPMTQQVLDACDRYQADVANIQAGRGINALLLAIVGAKGQGKTWAVQQMIREPRVRSQLRSGDLIDDATTRLVWVGPVAPEGLDPQSEIYHPCPQEQLVAIGQPYVLLDTPGLTDANQQAAELAADALSLATVKLLVIARDQLRAASNLTIAKQIDGAVCIPIISSVEPEEMEQGIAIGPLAEDLRALRDQLTLMASQSTLAQEVLVPDFEITGDEAMAAQVFVSGVLDRFSDMGLTEQKIGNARERRLHSAMHRLRQQVQHLIQGELPQLSAAVSQLTRETEQLPERVLATLLGSEEVLQTGVRMRLRARLVSDTPLLWFPYRTVMSTLHLTQGAWDRVMLALAGSIPSLFGALSSWARNVRQNQAFSDELQSGIRKRTQQQVEERLQPLCNEFHRAVMNLRPREQRKRDASHSSAMRLSGIEELQTSSQEIFNKAIEAHATPAWQVQLYACLGTLIFWTLMAGPIVLIYREYFLASYHVFTGQESHLENFPHPTPGLFFTSLILSILPLAIYCMVVLTRTLSRRAVGRVAAQIALEHETAIRTLKADKVIRLDFEDELLQQAEFLINLQEH</sequence>
<dbReference type="AlphaFoldDB" id="A0A518G219"/>
<accession>A0A518G219</accession>
<protein>
    <submittedName>
        <fullName evidence="2">Uncharacterized protein</fullName>
    </submittedName>
</protein>
<keyword evidence="3" id="KW-1185">Reference proteome</keyword>
<feature type="transmembrane region" description="Helical" evidence="1">
    <location>
        <begin position="470"/>
        <end position="491"/>
    </location>
</feature>
<keyword evidence="1" id="KW-0812">Transmembrane</keyword>
<dbReference type="KEGG" id="ahel:Q31a_08710"/>
<dbReference type="OrthoDB" id="225018at2"/>
<organism evidence="2 3">
    <name type="scientific">Aureliella helgolandensis</name>
    <dbReference type="NCBI Taxonomy" id="2527968"/>
    <lineage>
        <taxon>Bacteria</taxon>
        <taxon>Pseudomonadati</taxon>
        <taxon>Planctomycetota</taxon>
        <taxon>Planctomycetia</taxon>
        <taxon>Pirellulales</taxon>
        <taxon>Pirellulaceae</taxon>
        <taxon>Aureliella</taxon>
    </lineage>
</organism>
<evidence type="ECO:0000313" key="3">
    <source>
        <dbReference type="Proteomes" id="UP000318017"/>
    </source>
</evidence>
<keyword evidence="1" id="KW-1133">Transmembrane helix</keyword>
<dbReference type="SUPFAM" id="SSF52540">
    <property type="entry name" value="P-loop containing nucleoside triphosphate hydrolases"/>
    <property type="match status" value="1"/>
</dbReference>
<name>A0A518G219_9BACT</name>
<dbReference type="Proteomes" id="UP000318017">
    <property type="component" value="Chromosome"/>
</dbReference>
<feature type="transmembrane region" description="Helical" evidence="1">
    <location>
        <begin position="519"/>
        <end position="540"/>
    </location>
</feature>
<gene>
    <name evidence="2" type="ORF">Q31a_08710</name>
</gene>
<reference evidence="2 3" key="1">
    <citation type="submission" date="2019-02" db="EMBL/GenBank/DDBJ databases">
        <title>Deep-cultivation of Planctomycetes and their phenomic and genomic characterization uncovers novel biology.</title>
        <authorList>
            <person name="Wiegand S."/>
            <person name="Jogler M."/>
            <person name="Boedeker C."/>
            <person name="Pinto D."/>
            <person name="Vollmers J."/>
            <person name="Rivas-Marin E."/>
            <person name="Kohn T."/>
            <person name="Peeters S.H."/>
            <person name="Heuer A."/>
            <person name="Rast P."/>
            <person name="Oberbeckmann S."/>
            <person name="Bunk B."/>
            <person name="Jeske O."/>
            <person name="Meyerdierks A."/>
            <person name="Storesund J.E."/>
            <person name="Kallscheuer N."/>
            <person name="Luecker S."/>
            <person name="Lage O.M."/>
            <person name="Pohl T."/>
            <person name="Merkel B.J."/>
            <person name="Hornburger P."/>
            <person name="Mueller R.-W."/>
            <person name="Bruemmer F."/>
            <person name="Labrenz M."/>
            <person name="Spormann A.M."/>
            <person name="Op den Camp H."/>
            <person name="Overmann J."/>
            <person name="Amann R."/>
            <person name="Jetten M.S.M."/>
            <person name="Mascher T."/>
            <person name="Medema M.H."/>
            <person name="Devos D.P."/>
            <person name="Kaster A.-K."/>
            <person name="Ovreas L."/>
            <person name="Rohde M."/>
            <person name="Galperin M.Y."/>
            <person name="Jogler C."/>
        </authorList>
    </citation>
    <scope>NUCLEOTIDE SEQUENCE [LARGE SCALE GENOMIC DNA]</scope>
    <source>
        <strain evidence="2 3">Q31a</strain>
    </source>
</reference>
<proteinExistence type="predicted"/>
<dbReference type="InterPro" id="IPR027417">
    <property type="entry name" value="P-loop_NTPase"/>
</dbReference>
<dbReference type="RefSeq" id="WP_145074305.1">
    <property type="nucleotide sequence ID" value="NZ_CP036298.1"/>
</dbReference>
<keyword evidence="1" id="KW-0472">Membrane</keyword>
<dbReference type="EMBL" id="CP036298">
    <property type="protein sequence ID" value="QDV22585.1"/>
    <property type="molecule type" value="Genomic_DNA"/>
</dbReference>